<dbReference type="RefSeq" id="WP_163519353.1">
    <property type="nucleotide sequence ID" value="NZ_JTCM02000134.1"/>
</dbReference>
<dbReference type="EMBL" id="JTCM02000134">
    <property type="protein sequence ID" value="NEU76832.1"/>
    <property type="molecule type" value="Genomic_DNA"/>
</dbReference>
<evidence type="ECO:0000313" key="1">
    <source>
        <dbReference type="EMBL" id="NEU76832.1"/>
    </source>
</evidence>
<evidence type="ECO:0000313" key="2">
    <source>
        <dbReference type="Proteomes" id="UP000031549"/>
    </source>
</evidence>
<dbReference type="Proteomes" id="UP000031549">
    <property type="component" value="Unassembled WGS sequence"/>
</dbReference>
<accession>A0A846HHL4</accession>
<sequence>MKREQRLARLEKSRMFSQKETVELSGFTRKQLQKLEQLEIIKPRKIPAVLYSWNQIIFLRILYHFRKIWSLQQIDKAFKDSEKPIDIELIIKDIDKFLNIYFGEKGVIGNLGIYVQFNAYNLSEIQSKAIYKMILEFPDIVIDDGVEIGQGKFTVLNVPKVIEELKVMAKSLNLEESKLKVI</sequence>
<protein>
    <submittedName>
        <fullName evidence="1">Uncharacterized protein</fullName>
    </submittedName>
</protein>
<gene>
    <name evidence="1" type="ORF">PI95_031070</name>
</gene>
<reference evidence="1 2" key="1">
    <citation type="journal article" date="2015" name="Genome Announc.">
        <title>Draft Genome Sequence of Cyanobacterium Hassallia byssoidea Strain VB512170, Isolated from Monuments in India.</title>
        <authorList>
            <person name="Singh D."/>
            <person name="Chandrababunaidu M.M."/>
            <person name="Panda A."/>
            <person name="Sen D."/>
            <person name="Bhattacharyya S."/>
            <person name="Adhikary S.P."/>
            <person name="Tripathy S."/>
        </authorList>
    </citation>
    <scope>NUCLEOTIDE SEQUENCE [LARGE SCALE GENOMIC DNA]</scope>
    <source>
        <strain evidence="1 2">VB512170</strain>
    </source>
</reference>
<keyword evidence="2" id="KW-1185">Reference proteome</keyword>
<proteinExistence type="predicted"/>
<organism evidence="1 2">
    <name type="scientific">Hassallia byssoidea VB512170</name>
    <dbReference type="NCBI Taxonomy" id="1304833"/>
    <lineage>
        <taxon>Bacteria</taxon>
        <taxon>Bacillati</taxon>
        <taxon>Cyanobacteriota</taxon>
        <taxon>Cyanophyceae</taxon>
        <taxon>Nostocales</taxon>
        <taxon>Tolypothrichaceae</taxon>
        <taxon>Hassallia</taxon>
    </lineage>
</organism>
<comment type="caution">
    <text evidence="1">The sequence shown here is derived from an EMBL/GenBank/DDBJ whole genome shotgun (WGS) entry which is preliminary data.</text>
</comment>
<dbReference type="AlphaFoldDB" id="A0A846HHL4"/>
<name>A0A846HHL4_9CYAN</name>